<evidence type="ECO:0000313" key="1">
    <source>
        <dbReference type="EMBL" id="XCD03532.1"/>
    </source>
</evidence>
<protein>
    <submittedName>
        <fullName evidence="3">Uncharacterized protein</fullName>
    </submittedName>
</protein>
<accession>A0AAU8B3V1</accession>
<evidence type="ECO:0000313" key="5">
    <source>
        <dbReference type="EMBL" id="XCD08024.1"/>
    </source>
</evidence>
<dbReference type="EMBL" id="PP511370">
    <property type="protein sequence ID" value="XCD03532.1"/>
    <property type="molecule type" value="Genomic_DNA"/>
</dbReference>
<organism evidence="3">
    <name type="scientific">Dulem virus 97</name>
    <dbReference type="NCBI Taxonomy" id="3145808"/>
    <lineage>
        <taxon>Viruses</taxon>
        <taxon>Monodnaviria</taxon>
        <taxon>Sangervirae</taxon>
        <taxon>Phixviricota</taxon>
        <taxon>Malgrandaviricetes</taxon>
        <taxon>Petitvirales</taxon>
        <taxon>Microviridae</taxon>
        <taxon>Microvirus</taxon>
    </lineage>
</organism>
<dbReference type="EMBL" id="PP511844">
    <property type="protein sequence ID" value="XCD08024.1"/>
    <property type="molecule type" value="Genomic_DNA"/>
</dbReference>
<dbReference type="EMBL" id="PP511761">
    <property type="protein sequence ID" value="XCD07174.1"/>
    <property type="molecule type" value="Genomic_DNA"/>
</dbReference>
<dbReference type="EMBL" id="PP511584">
    <property type="protein sequence ID" value="XCD05620.1"/>
    <property type="molecule type" value="Genomic_DNA"/>
</dbReference>
<name>A0AAU8B3V1_9VIRU</name>
<evidence type="ECO:0000313" key="3">
    <source>
        <dbReference type="EMBL" id="XCD05620.1"/>
    </source>
</evidence>
<dbReference type="EMBL" id="PP511436">
    <property type="protein sequence ID" value="XCD04190.1"/>
    <property type="molecule type" value="Genomic_DNA"/>
</dbReference>
<evidence type="ECO:0000313" key="2">
    <source>
        <dbReference type="EMBL" id="XCD04190.1"/>
    </source>
</evidence>
<evidence type="ECO:0000313" key="4">
    <source>
        <dbReference type="EMBL" id="XCD07174.1"/>
    </source>
</evidence>
<proteinExistence type="predicted"/>
<sequence>MRRRRFGRRARRFGRMKRFARRFR</sequence>
<reference evidence="3" key="1">
    <citation type="submission" date="2024-03" db="EMBL/GenBank/DDBJ databases">
        <title>Diverse circular DNA viruses in blood, oral, and fecal samples of captive lemurs.</title>
        <authorList>
            <person name="Paietta E.N."/>
            <person name="Kraberger S."/>
            <person name="Lund M.C."/>
            <person name="Custer J.M."/>
            <person name="Vargas K.M."/>
            <person name="Ehmke E.E."/>
            <person name="Yoder A.D."/>
            <person name="Varsani A."/>
        </authorList>
    </citation>
    <scope>NUCLEOTIDE SEQUENCE</scope>
    <source>
        <strain evidence="1">Duke_18_85</strain>
        <strain evidence="2">Duke_21_105</strain>
        <strain evidence="3">Duke_24FS_118</strain>
        <strain evidence="4">Duke_26_98</strain>
        <strain evidence="5">Duke_28FS_116</strain>
    </source>
</reference>